<keyword evidence="2" id="KW-0731">Sigma factor</keyword>
<dbReference type="RefSeq" id="WP_248835041.1">
    <property type="nucleotide sequence ID" value="NZ_JAJEQE010000012.1"/>
</dbReference>
<sequence length="296" mass="33814">MGEENVTNEQLVARIQASIDVPDNMLRLWQQNQGYIGLIAKNYQAFEDIEDLKQEGYIGLCRAVDEYKPQEGVAFMTYAGYWIRQQMQRYVENCSSVVRVPSHARAKAHQYEKIVDDHRKEYGCKPANDQLRRYFGDIQSNTIELARSASTGRIQSLDMSVGEGDDCTVGDLLPGTADVEGDVLDRVEQEELRAVLWGTVDTLPEKQAETIRMRYRQSRTLKQIGEELGCSVEMARTHERKALRELRKPSRAKKLKPFFPEADRQRIYSRAISGTGLTSFEHSWTSATEREALQGL</sequence>
<reference evidence="7 8" key="1">
    <citation type="submission" date="2021-10" db="EMBL/GenBank/DDBJ databases">
        <title>Anaerobic single-cell dispensing facilitates the cultivation of human gut bacteria.</title>
        <authorList>
            <person name="Afrizal A."/>
        </authorList>
    </citation>
    <scope>NUCLEOTIDE SEQUENCE [LARGE SCALE GENOMIC DNA]</scope>
    <source>
        <strain evidence="7 8">CLA-AA-H246</strain>
    </source>
</reference>
<dbReference type="InterPro" id="IPR000943">
    <property type="entry name" value="RNA_pol_sigma70"/>
</dbReference>
<dbReference type="InterPro" id="IPR007630">
    <property type="entry name" value="RNA_pol_sigma70_r4"/>
</dbReference>
<dbReference type="PANTHER" id="PTHR30603">
    <property type="entry name" value="RNA POLYMERASE SIGMA FACTOR RPO"/>
    <property type="match status" value="1"/>
</dbReference>
<dbReference type="CDD" id="cd06171">
    <property type="entry name" value="Sigma70_r4"/>
    <property type="match status" value="1"/>
</dbReference>
<dbReference type="PANTHER" id="PTHR30603:SF47">
    <property type="entry name" value="RNA POLYMERASE SIGMA FACTOR SIGD, CHLOROPLASTIC"/>
    <property type="match status" value="1"/>
</dbReference>
<dbReference type="InterPro" id="IPR013324">
    <property type="entry name" value="RNA_pol_sigma_r3/r4-like"/>
</dbReference>
<evidence type="ECO:0000256" key="1">
    <source>
        <dbReference type="ARBA" id="ARBA00023015"/>
    </source>
</evidence>
<keyword evidence="8" id="KW-1185">Reference proteome</keyword>
<evidence type="ECO:0000256" key="4">
    <source>
        <dbReference type="ARBA" id="ARBA00023163"/>
    </source>
</evidence>
<keyword evidence="1" id="KW-0805">Transcription regulation</keyword>
<name>A0ABS8EUU1_9FIRM</name>
<dbReference type="InterPro" id="IPR013325">
    <property type="entry name" value="RNA_pol_sigma_r2"/>
</dbReference>
<dbReference type="InterPro" id="IPR050239">
    <property type="entry name" value="Sigma-70_RNA_pol_init_factors"/>
</dbReference>
<evidence type="ECO:0000259" key="5">
    <source>
        <dbReference type="Pfam" id="PF04542"/>
    </source>
</evidence>
<evidence type="ECO:0000256" key="2">
    <source>
        <dbReference type="ARBA" id="ARBA00023082"/>
    </source>
</evidence>
<dbReference type="Gene3D" id="1.20.120.1810">
    <property type="match status" value="1"/>
</dbReference>
<dbReference type="Pfam" id="PF04545">
    <property type="entry name" value="Sigma70_r4"/>
    <property type="match status" value="1"/>
</dbReference>
<evidence type="ECO:0000256" key="3">
    <source>
        <dbReference type="ARBA" id="ARBA00023125"/>
    </source>
</evidence>
<comment type="caution">
    <text evidence="7">The sequence shown here is derived from an EMBL/GenBank/DDBJ whole genome shotgun (WGS) entry which is preliminary data.</text>
</comment>
<dbReference type="InterPro" id="IPR014284">
    <property type="entry name" value="RNA_pol_sigma-70_dom"/>
</dbReference>
<feature type="domain" description="RNA polymerase sigma-70 region 4" evidence="6">
    <location>
        <begin position="201"/>
        <end position="248"/>
    </location>
</feature>
<dbReference type="PRINTS" id="PR00046">
    <property type="entry name" value="SIGMA70FCT"/>
</dbReference>
<evidence type="ECO:0000313" key="7">
    <source>
        <dbReference type="EMBL" id="MCC2148708.1"/>
    </source>
</evidence>
<keyword evidence="3" id="KW-0238">DNA-binding</keyword>
<dbReference type="SUPFAM" id="SSF88659">
    <property type="entry name" value="Sigma3 and sigma4 domains of RNA polymerase sigma factors"/>
    <property type="match status" value="2"/>
</dbReference>
<dbReference type="EMBL" id="JAJEQE010000012">
    <property type="protein sequence ID" value="MCC2148708.1"/>
    <property type="molecule type" value="Genomic_DNA"/>
</dbReference>
<protein>
    <submittedName>
        <fullName evidence="7">Sigma-70 family RNA polymerase sigma factor</fullName>
    </submittedName>
</protein>
<dbReference type="SUPFAM" id="SSF88946">
    <property type="entry name" value="Sigma2 domain of RNA polymerase sigma factors"/>
    <property type="match status" value="1"/>
</dbReference>
<evidence type="ECO:0000313" key="8">
    <source>
        <dbReference type="Proteomes" id="UP001299235"/>
    </source>
</evidence>
<dbReference type="Gene3D" id="1.20.140.160">
    <property type="match status" value="1"/>
</dbReference>
<proteinExistence type="predicted"/>
<organism evidence="7 8">
    <name type="scientific">Hominisplanchenecus faecis</name>
    <dbReference type="NCBI Taxonomy" id="2885351"/>
    <lineage>
        <taxon>Bacteria</taxon>
        <taxon>Bacillati</taxon>
        <taxon>Bacillota</taxon>
        <taxon>Clostridia</taxon>
        <taxon>Lachnospirales</taxon>
        <taxon>Lachnospiraceae</taxon>
        <taxon>Hominisplanchenecus</taxon>
    </lineage>
</organism>
<evidence type="ECO:0000259" key="6">
    <source>
        <dbReference type="Pfam" id="PF04545"/>
    </source>
</evidence>
<dbReference type="InterPro" id="IPR007627">
    <property type="entry name" value="RNA_pol_sigma70_r2"/>
</dbReference>
<dbReference type="Proteomes" id="UP001299235">
    <property type="component" value="Unassembled WGS sequence"/>
</dbReference>
<dbReference type="Pfam" id="PF04542">
    <property type="entry name" value="Sigma70_r2"/>
    <property type="match status" value="1"/>
</dbReference>
<gene>
    <name evidence="7" type="ORF">LKD42_05480</name>
</gene>
<accession>A0ABS8EUU1</accession>
<keyword evidence="4" id="KW-0804">Transcription</keyword>
<dbReference type="NCBIfam" id="TIGR02937">
    <property type="entry name" value="sigma70-ECF"/>
    <property type="match status" value="1"/>
</dbReference>
<feature type="domain" description="RNA polymerase sigma-70 region 2" evidence="5">
    <location>
        <begin position="39"/>
        <end position="91"/>
    </location>
</feature>